<dbReference type="Proteomes" id="UP000050277">
    <property type="component" value="Unassembled WGS sequence"/>
</dbReference>
<sequence>MKFVFGLIVGVGAGLAASYVLANRDEEEGALGSLQVNVKSAIASAKAAVVQREKELWTEFHERVPAPDQTTIA</sequence>
<protein>
    <submittedName>
        <fullName evidence="1">Uncharacterized protein</fullName>
    </submittedName>
</protein>
<name>A0A0P6YT66_9CHLR</name>
<gene>
    <name evidence="1" type="ORF">SE18_11785</name>
</gene>
<dbReference type="STRING" id="70996.SE18_11785"/>
<comment type="caution">
    <text evidence="1">The sequence shown here is derived from an EMBL/GenBank/DDBJ whole genome shotgun (WGS) entry which is preliminary data.</text>
</comment>
<dbReference type="EMBL" id="LGKP01000021">
    <property type="protein sequence ID" value="KPL86668.1"/>
    <property type="molecule type" value="Genomic_DNA"/>
</dbReference>
<keyword evidence="2" id="KW-1185">Reference proteome</keyword>
<organism evidence="1 2">
    <name type="scientific">Herpetosiphon geysericola</name>
    <dbReference type="NCBI Taxonomy" id="70996"/>
    <lineage>
        <taxon>Bacteria</taxon>
        <taxon>Bacillati</taxon>
        <taxon>Chloroflexota</taxon>
        <taxon>Chloroflexia</taxon>
        <taxon>Herpetosiphonales</taxon>
        <taxon>Herpetosiphonaceae</taxon>
        <taxon>Herpetosiphon</taxon>
    </lineage>
</organism>
<dbReference type="AlphaFoldDB" id="A0A0P6YT66"/>
<accession>A0A0P6YT66</accession>
<dbReference type="RefSeq" id="WP_054534656.1">
    <property type="nucleotide sequence ID" value="NZ_LGKP01000021.1"/>
</dbReference>
<proteinExistence type="predicted"/>
<evidence type="ECO:0000313" key="1">
    <source>
        <dbReference type="EMBL" id="KPL86668.1"/>
    </source>
</evidence>
<reference evidence="1 2" key="1">
    <citation type="submission" date="2015-07" db="EMBL/GenBank/DDBJ databases">
        <title>Whole genome sequence of Herpetosiphon geysericola DSM 7119.</title>
        <authorList>
            <person name="Hemp J."/>
            <person name="Ward L.M."/>
            <person name="Pace L.A."/>
            <person name="Fischer W.W."/>
        </authorList>
    </citation>
    <scope>NUCLEOTIDE SEQUENCE [LARGE SCALE GENOMIC DNA]</scope>
    <source>
        <strain evidence="1 2">DSM 7119</strain>
    </source>
</reference>
<evidence type="ECO:0000313" key="2">
    <source>
        <dbReference type="Proteomes" id="UP000050277"/>
    </source>
</evidence>